<keyword evidence="2" id="KW-1185">Reference proteome</keyword>
<organism evidence="1 2">
    <name type="scientific">Runella slithyformis (strain ATCC 29530 / DSM 19594 / LMG 11500 / NCIMB 11436 / LSU 4)</name>
    <dbReference type="NCBI Taxonomy" id="761193"/>
    <lineage>
        <taxon>Bacteria</taxon>
        <taxon>Pseudomonadati</taxon>
        <taxon>Bacteroidota</taxon>
        <taxon>Cytophagia</taxon>
        <taxon>Cytophagales</taxon>
        <taxon>Spirosomataceae</taxon>
        <taxon>Runella</taxon>
    </lineage>
</organism>
<dbReference type="AlphaFoldDB" id="A0A7U4E4M4"/>
<accession>A0A7U4E4M4</accession>
<dbReference type="InterPro" id="IPR027056">
    <property type="entry name" value="Gluconate_2DH_su3"/>
</dbReference>
<dbReference type="RefSeq" id="WP_013926556.1">
    <property type="nucleotide sequence ID" value="NC_015703.1"/>
</dbReference>
<sequence length="171" mass="19175">MNRREVLKNAALATGGFMAWPTWAEAWNLSHVRQENTFLSDEQASVLASMVDTIIPTTDTPGAKDLEVPAFVQKMLADCYEKEIQENVRKGLEKTDAIAKDSYLRAFSNCNSLQRKDVLNKIVLSSDQPLKDCFALIKSLTVMGFTTSEYVQTKFLNYNPVPGHYYGCVPV</sequence>
<evidence type="ECO:0008006" key="3">
    <source>
        <dbReference type="Google" id="ProtNLM"/>
    </source>
</evidence>
<dbReference type="Pfam" id="PF13618">
    <property type="entry name" value="Gluconate_2-dh3"/>
    <property type="match status" value="1"/>
</dbReference>
<dbReference type="EMBL" id="CP002859">
    <property type="protein sequence ID" value="AEI47234.1"/>
    <property type="molecule type" value="Genomic_DNA"/>
</dbReference>
<gene>
    <name evidence="1" type="ordered locus">Runsl_0795</name>
</gene>
<evidence type="ECO:0000313" key="1">
    <source>
        <dbReference type="EMBL" id="AEI47234.1"/>
    </source>
</evidence>
<dbReference type="KEGG" id="rsi:Runsl_0795"/>
<reference evidence="1 2" key="2">
    <citation type="journal article" date="2012" name="Stand. Genomic Sci.">
        <title>Complete genome sequence of the aquatic bacterium Runella slithyformis type strain (LSU 4(T)).</title>
        <authorList>
            <person name="Copeland A."/>
            <person name="Zhang X."/>
            <person name="Misra M."/>
            <person name="Lapidus A."/>
            <person name="Nolan M."/>
            <person name="Lucas S."/>
            <person name="Deshpande S."/>
            <person name="Cheng J.F."/>
            <person name="Tapia R."/>
            <person name="Goodwin L.A."/>
            <person name="Pitluck S."/>
            <person name="Liolios K."/>
            <person name="Pagani I."/>
            <person name="Ivanova N."/>
            <person name="Mikhailova N."/>
            <person name="Pati A."/>
            <person name="Chen A."/>
            <person name="Palaniappan K."/>
            <person name="Land M."/>
            <person name="Hauser L."/>
            <person name="Pan C."/>
            <person name="Jeffries C.D."/>
            <person name="Detter J.C."/>
            <person name="Brambilla E.M."/>
            <person name="Rohde M."/>
            <person name="Djao O.D."/>
            <person name="Goker M."/>
            <person name="Sikorski J."/>
            <person name="Tindall B.J."/>
            <person name="Woyke T."/>
            <person name="Bristow J."/>
            <person name="Eisen J.A."/>
            <person name="Markowitz V."/>
            <person name="Hugenholtz P."/>
            <person name="Kyrpides N.C."/>
            <person name="Klenk H.P."/>
            <person name="Mavromatis K."/>
        </authorList>
    </citation>
    <scope>NUCLEOTIDE SEQUENCE [LARGE SCALE GENOMIC DNA]</scope>
    <source>
        <strain evidence="2">ATCC 29530 / DSM 19594 / LMG 11500 / NCIMB 11436 / LSU 4</strain>
    </source>
</reference>
<dbReference type="Proteomes" id="UP000000493">
    <property type="component" value="Chromosome"/>
</dbReference>
<name>A0A7U4E4M4_RUNSL</name>
<protein>
    <recommendedName>
        <fullName evidence="3">Gluconate 2-dehydrogenase subunit 3 family protein</fullName>
    </recommendedName>
</protein>
<evidence type="ECO:0000313" key="2">
    <source>
        <dbReference type="Proteomes" id="UP000000493"/>
    </source>
</evidence>
<proteinExistence type="predicted"/>
<reference evidence="2" key="1">
    <citation type="submission" date="2011-06" db="EMBL/GenBank/DDBJ databases">
        <title>The complete genome of chromosome of Runella slithyformis DSM 19594.</title>
        <authorList>
            <consortium name="US DOE Joint Genome Institute (JGI-PGF)"/>
            <person name="Lucas S."/>
            <person name="Han J."/>
            <person name="Lapidus A."/>
            <person name="Bruce D."/>
            <person name="Goodwin L."/>
            <person name="Pitluck S."/>
            <person name="Peters L."/>
            <person name="Kyrpides N."/>
            <person name="Mavromatis K."/>
            <person name="Ivanova N."/>
            <person name="Ovchinnikova G."/>
            <person name="Zhang X."/>
            <person name="Misra M."/>
            <person name="Detter J.C."/>
            <person name="Tapia R."/>
            <person name="Han C."/>
            <person name="Land M."/>
            <person name="Hauser L."/>
            <person name="Markowitz V."/>
            <person name="Cheng J.-F."/>
            <person name="Hugenholtz P."/>
            <person name="Woyke T."/>
            <person name="Wu D."/>
            <person name="Tindall B."/>
            <person name="Faehrich R."/>
            <person name="Brambilla E."/>
            <person name="Klenk H.-P."/>
            <person name="Eisen J.A."/>
        </authorList>
    </citation>
    <scope>NUCLEOTIDE SEQUENCE [LARGE SCALE GENOMIC DNA]</scope>
    <source>
        <strain evidence="2">ATCC 29530 / DSM 19594 / LMG 11500 / NCIMB 11436 / LSU 4</strain>
    </source>
</reference>